<evidence type="ECO:0008006" key="9">
    <source>
        <dbReference type="Google" id="ProtNLM"/>
    </source>
</evidence>
<dbReference type="InterPro" id="IPR016461">
    <property type="entry name" value="COMT-like"/>
</dbReference>
<comment type="caution">
    <text evidence="7">The sequence shown here is derived from an EMBL/GenBank/DDBJ whole genome shotgun (WGS) entry which is preliminary data.</text>
</comment>
<dbReference type="AlphaFoldDB" id="A0A930VIL7"/>
<dbReference type="SUPFAM" id="SSF46785">
    <property type="entry name" value="Winged helix' DNA-binding domain"/>
    <property type="match status" value="1"/>
</dbReference>
<dbReference type="RefSeq" id="WP_194696363.1">
    <property type="nucleotide sequence ID" value="NZ_JADKPO010000012.1"/>
</dbReference>
<dbReference type="PANTHER" id="PTHR11746">
    <property type="entry name" value="O-METHYLTRANSFERASE"/>
    <property type="match status" value="1"/>
</dbReference>
<gene>
    <name evidence="7" type="ORF">ISU10_10580</name>
</gene>
<keyword evidence="2" id="KW-0808">Transferase</keyword>
<proteinExistence type="predicted"/>
<dbReference type="Gene3D" id="1.10.10.10">
    <property type="entry name" value="Winged helix-like DNA-binding domain superfamily/Winged helix DNA-binding domain"/>
    <property type="match status" value="1"/>
</dbReference>
<keyword evidence="8" id="KW-1185">Reference proteome</keyword>
<feature type="domain" description="O-methyltransferase dimerisation" evidence="6">
    <location>
        <begin position="10"/>
        <end position="84"/>
    </location>
</feature>
<evidence type="ECO:0000259" key="5">
    <source>
        <dbReference type="Pfam" id="PF00891"/>
    </source>
</evidence>
<accession>A0A930VIL7</accession>
<dbReference type="InterPro" id="IPR029063">
    <property type="entry name" value="SAM-dependent_MTases_sf"/>
</dbReference>
<sequence>MSDREDLQWLLTAHRATAAVSAAVALGLIDGLADGPRSAEDVAAESATDPDATHRLFRALATIGVLEEVDGDYGLTDFGRPLLSDAPGSVAPQARLNLDPAVWSAWGHLAHSVRTGDSAFEDLHGTDLWSHRLAHPEHSRNFDDLMTAISATAVDAVAAAYDFAGRSHVVDVGGGQGTLVAAVLRRNAHLTGEVLDQQHVVAAAGPADLAGRWTGTAGSFFERVPPADCYLLKWILHDWDDDECVTILSRCRESLALGGVVLVVEMVLDRPGHARLAAFMDLNMMVQLGGRERTEAAYADLFDRAGLHLTRVLDTGTPFAVLEAVGADKTA</sequence>
<dbReference type="Pfam" id="PF00891">
    <property type="entry name" value="Methyltransf_2"/>
    <property type="match status" value="1"/>
</dbReference>
<dbReference type="SUPFAM" id="SSF53335">
    <property type="entry name" value="S-adenosyl-L-methionine-dependent methyltransferases"/>
    <property type="match status" value="1"/>
</dbReference>
<dbReference type="InterPro" id="IPR036388">
    <property type="entry name" value="WH-like_DNA-bd_sf"/>
</dbReference>
<dbReference type="GO" id="GO:0008171">
    <property type="term" value="F:O-methyltransferase activity"/>
    <property type="evidence" value="ECO:0007669"/>
    <property type="project" value="InterPro"/>
</dbReference>
<evidence type="ECO:0000313" key="7">
    <source>
        <dbReference type="EMBL" id="MBF4768214.1"/>
    </source>
</evidence>
<dbReference type="PROSITE" id="PS51683">
    <property type="entry name" value="SAM_OMT_II"/>
    <property type="match status" value="1"/>
</dbReference>
<dbReference type="GO" id="GO:0032259">
    <property type="term" value="P:methylation"/>
    <property type="evidence" value="ECO:0007669"/>
    <property type="project" value="UniProtKB-KW"/>
</dbReference>
<dbReference type="Pfam" id="PF08100">
    <property type="entry name" value="Dimerisation"/>
    <property type="match status" value="1"/>
</dbReference>
<evidence type="ECO:0000256" key="4">
    <source>
        <dbReference type="PIRSR" id="PIRSR005739-1"/>
    </source>
</evidence>
<dbReference type="GO" id="GO:0046983">
    <property type="term" value="F:protein dimerization activity"/>
    <property type="evidence" value="ECO:0007669"/>
    <property type="project" value="InterPro"/>
</dbReference>
<dbReference type="Proteomes" id="UP000660668">
    <property type="component" value="Unassembled WGS sequence"/>
</dbReference>
<reference evidence="7" key="1">
    <citation type="submission" date="2020-11" db="EMBL/GenBank/DDBJ databases">
        <title>Nocardioides cynanchi sp. nov., isolated from soil of rhizosphere of Cynanchum wilfordii.</title>
        <authorList>
            <person name="Lee J.-S."/>
            <person name="Suh M.K."/>
            <person name="Kim J.-S."/>
        </authorList>
    </citation>
    <scope>NUCLEOTIDE SEQUENCE</scope>
    <source>
        <strain evidence="7">KCTC 19276</strain>
    </source>
</reference>
<evidence type="ECO:0000256" key="1">
    <source>
        <dbReference type="ARBA" id="ARBA00022603"/>
    </source>
</evidence>
<dbReference type="PIRSF" id="PIRSF005739">
    <property type="entry name" value="O-mtase"/>
    <property type="match status" value="1"/>
</dbReference>
<evidence type="ECO:0000256" key="3">
    <source>
        <dbReference type="ARBA" id="ARBA00022691"/>
    </source>
</evidence>
<evidence type="ECO:0000256" key="2">
    <source>
        <dbReference type="ARBA" id="ARBA00022679"/>
    </source>
</evidence>
<dbReference type="EMBL" id="JADKPO010000012">
    <property type="protein sequence ID" value="MBF4768214.1"/>
    <property type="molecule type" value="Genomic_DNA"/>
</dbReference>
<dbReference type="InterPro" id="IPR001077">
    <property type="entry name" value="COMT_C"/>
</dbReference>
<organism evidence="7 8">
    <name type="scientific">Nocardioides agariphilus</name>
    <dbReference type="NCBI Taxonomy" id="433664"/>
    <lineage>
        <taxon>Bacteria</taxon>
        <taxon>Bacillati</taxon>
        <taxon>Actinomycetota</taxon>
        <taxon>Actinomycetes</taxon>
        <taxon>Propionibacteriales</taxon>
        <taxon>Nocardioidaceae</taxon>
        <taxon>Nocardioides</taxon>
    </lineage>
</organism>
<protein>
    <recommendedName>
        <fullName evidence="9">O-methyltransferase</fullName>
    </recommendedName>
</protein>
<keyword evidence="1" id="KW-0489">Methyltransferase</keyword>
<dbReference type="InterPro" id="IPR036390">
    <property type="entry name" value="WH_DNA-bd_sf"/>
</dbReference>
<dbReference type="Gene3D" id="3.40.50.150">
    <property type="entry name" value="Vaccinia Virus protein VP39"/>
    <property type="match status" value="1"/>
</dbReference>
<feature type="active site" description="Proton acceptor" evidence="4">
    <location>
        <position position="237"/>
    </location>
</feature>
<dbReference type="InterPro" id="IPR012967">
    <property type="entry name" value="COMT_dimerisation"/>
</dbReference>
<name>A0A930VIL7_9ACTN</name>
<feature type="domain" description="O-methyltransferase C-terminal" evidence="5">
    <location>
        <begin position="106"/>
        <end position="307"/>
    </location>
</feature>
<keyword evidence="3" id="KW-0949">S-adenosyl-L-methionine</keyword>
<evidence type="ECO:0000313" key="8">
    <source>
        <dbReference type="Proteomes" id="UP000660668"/>
    </source>
</evidence>
<evidence type="ECO:0000259" key="6">
    <source>
        <dbReference type="Pfam" id="PF08100"/>
    </source>
</evidence>